<reference evidence="2 3" key="1">
    <citation type="submission" date="2018-06" db="EMBL/GenBank/DDBJ databases">
        <authorList>
            <consortium name="Pathogen Informatics"/>
            <person name="Doyle S."/>
        </authorList>
    </citation>
    <scope>NUCLEOTIDE SEQUENCE [LARGE SCALE GENOMIC DNA]</scope>
    <source>
        <strain evidence="2 3">NCTC10288</strain>
    </source>
</reference>
<keyword evidence="4" id="KW-1185">Reference proteome</keyword>
<proteinExistence type="predicted"/>
<name>A0A2X4RFD6_9CORY</name>
<dbReference type="EMBL" id="CP065689">
    <property type="protein sequence ID" value="QPS60381.1"/>
    <property type="molecule type" value="Genomic_DNA"/>
</dbReference>
<organism evidence="2 3">
    <name type="scientific">Corynebacterium minutissimum</name>
    <dbReference type="NCBI Taxonomy" id="38301"/>
    <lineage>
        <taxon>Bacteria</taxon>
        <taxon>Bacillati</taxon>
        <taxon>Actinomycetota</taxon>
        <taxon>Actinomycetes</taxon>
        <taxon>Mycobacteriales</taxon>
        <taxon>Corynebacteriaceae</taxon>
        <taxon>Corynebacterium</taxon>
    </lineage>
</organism>
<sequence>MTHRKSSARPLLNRKKIPMVAVAAAITSLGIFISNQMPKPRDVEFAHFEYMDEIPGHTRISQVKAHARPLPAADYAEFTGTLPEGEELNELYEVAIDFTLERTHTYPLIPKLEDSQGRVFRTSSPQCDAEVTSLPMTCTSIFVLPKDSLGSATLELEVENVLGDFHQQPVPMGKELHTAVEVKA</sequence>
<dbReference type="EMBL" id="LS483460">
    <property type="protein sequence ID" value="SQI00771.1"/>
    <property type="molecule type" value="Genomic_DNA"/>
</dbReference>
<evidence type="ECO:0000313" key="2">
    <source>
        <dbReference type="EMBL" id="SQI00771.1"/>
    </source>
</evidence>
<dbReference type="KEGG" id="cmin:NCTC10288_02089"/>
<dbReference type="OrthoDB" id="4415678at2"/>
<dbReference type="AlphaFoldDB" id="A0A2X4RFD6"/>
<dbReference type="RefSeq" id="WP_126297594.1">
    <property type="nucleotide sequence ID" value="NZ_CP065689.1"/>
</dbReference>
<protein>
    <submittedName>
        <fullName evidence="2">Uncharacterized protein</fullName>
    </submittedName>
</protein>
<dbReference type="Proteomes" id="UP000249264">
    <property type="component" value="Chromosome 1"/>
</dbReference>
<reference evidence="1 4" key="2">
    <citation type="submission" date="2020-12" db="EMBL/GenBank/DDBJ databases">
        <title>FDA dAtabase for Regulatory Grade micrObial Sequences (FDA-ARGOS): Supporting development and validation of Infectious Disease Dx tests.</title>
        <authorList>
            <person name="Sproer C."/>
            <person name="Gronow S."/>
            <person name="Severitt S."/>
            <person name="Schroder I."/>
            <person name="Tallon L."/>
            <person name="Sadzewicz L."/>
            <person name="Zhao X."/>
            <person name="Boylan J."/>
            <person name="Ott S."/>
            <person name="Bowen H."/>
            <person name="Vavikolanu K."/>
            <person name="Mehta A."/>
            <person name="Aluvathingal J."/>
            <person name="Nadendla S."/>
            <person name="Lowell S."/>
            <person name="Myers T."/>
            <person name="Yan Y."/>
            <person name="Sichtig H."/>
        </authorList>
    </citation>
    <scope>NUCLEOTIDE SEQUENCE [LARGE SCALE GENOMIC DNA]</scope>
    <source>
        <strain evidence="1 4">FDAARGOS_894</strain>
    </source>
</reference>
<accession>A0A2X4RFD6</accession>
<evidence type="ECO:0000313" key="1">
    <source>
        <dbReference type="EMBL" id="QPS60381.1"/>
    </source>
</evidence>
<evidence type="ECO:0000313" key="3">
    <source>
        <dbReference type="Proteomes" id="UP000249264"/>
    </source>
</evidence>
<dbReference type="STRING" id="38301.NX84_03405"/>
<dbReference type="GeneID" id="70783962"/>
<gene>
    <name evidence="1" type="ORF">I6G51_04070</name>
    <name evidence="2" type="ORF">NCTC10288_02089</name>
</gene>
<evidence type="ECO:0000313" key="4">
    <source>
        <dbReference type="Proteomes" id="UP000594905"/>
    </source>
</evidence>
<dbReference type="Proteomes" id="UP000594905">
    <property type="component" value="Chromosome"/>
</dbReference>